<dbReference type="RefSeq" id="WP_040230371.1">
    <property type="nucleotide sequence ID" value="NZ_CDHL01000014.1"/>
</dbReference>
<evidence type="ECO:0000313" key="5">
    <source>
        <dbReference type="EMBL" id="QXA47242.1"/>
    </source>
</evidence>
<dbReference type="SUPFAM" id="SSF55729">
    <property type="entry name" value="Acyl-CoA N-acyltransferases (Nat)"/>
    <property type="match status" value="1"/>
</dbReference>
<keyword evidence="2" id="KW-0012">Acyltransferase</keyword>
<reference evidence="4 6" key="1">
    <citation type="submission" date="2018-08" db="EMBL/GenBank/DDBJ databases">
        <title>Complete genomic analysis of a Citrobacter pasteurii isolated from cockles (Cerastoderma edule) containing a new chromosomic qnrB allele.</title>
        <authorList>
            <person name="Rodrigues A."/>
            <person name="Baptista T."/>
            <person name="Quesada A."/>
            <person name="Campos M.J."/>
        </authorList>
    </citation>
    <scope>NUCLEOTIDE SEQUENCE [LARGE SCALE GENOMIC DNA]</scope>
    <source>
        <strain evidence="4 6">BA18</strain>
    </source>
</reference>
<evidence type="ECO:0000313" key="4">
    <source>
        <dbReference type="EMBL" id="KAA1281058.1"/>
    </source>
</evidence>
<accession>A0A6N6KCG9</accession>
<dbReference type="Proteomes" id="UP000468420">
    <property type="component" value="Unassembled WGS sequence"/>
</dbReference>
<dbReference type="Gene3D" id="3.40.630.30">
    <property type="match status" value="1"/>
</dbReference>
<dbReference type="InterPro" id="IPR016181">
    <property type="entry name" value="Acyl_CoA_acyltransferase"/>
</dbReference>
<reference evidence="5 7" key="2">
    <citation type="submission" date="2021-06" db="EMBL/GenBank/DDBJ databases">
        <title>FDA dAtabase for Regulatory Grade micrObial Sequences (FDA-ARGOS): Supporting development and validation of Infectious Disease Dx tests.</title>
        <authorList>
            <person name="Sproer C."/>
            <person name="Gronow S."/>
            <person name="Severitt S."/>
            <person name="Schroder I."/>
            <person name="Tallon L."/>
            <person name="Sadzewicz L."/>
            <person name="Zhao X."/>
            <person name="Boylan J."/>
            <person name="Ott S."/>
            <person name="Bowen H."/>
            <person name="Vavikolanu K."/>
            <person name="Mehta A."/>
            <person name="Aluvathingal J."/>
            <person name="Nadendla S."/>
            <person name="Lowell S."/>
            <person name="Myers T."/>
            <person name="Yan Y."/>
        </authorList>
    </citation>
    <scope>NUCLEOTIDE SEQUENCE [LARGE SCALE GENOMIC DNA]</scope>
    <source>
        <strain evidence="5 7">FDAARGOS 1424</strain>
    </source>
</reference>
<organism evidence="4 6">
    <name type="scientific">Citrobacter pasteurii</name>
    <dbReference type="NCBI Taxonomy" id="1563222"/>
    <lineage>
        <taxon>Bacteria</taxon>
        <taxon>Pseudomonadati</taxon>
        <taxon>Pseudomonadota</taxon>
        <taxon>Gammaproteobacteria</taxon>
        <taxon>Enterobacterales</taxon>
        <taxon>Enterobacteriaceae</taxon>
        <taxon>Citrobacter</taxon>
    </lineage>
</organism>
<dbReference type="PANTHER" id="PTHR43800">
    <property type="entry name" value="PEPTIDYL-LYSINE N-ACETYLTRANSFERASE YJAB"/>
    <property type="match status" value="1"/>
</dbReference>
<evidence type="ECO:0000259" key="3">
    <source>
        <dbReference type="PROSITE" id="PS51186"/>
    </source>
</evidence>
<evidence type="ECO:0000256" key="2">
    <source>
        <dbReference type="ARBA" id="ARBA00023315"/>
    </source>
</evidence>
<evidence type="ECO:0000313" key="6">
    <source>
        <dbReference type="Proteomes" id="UP000468420"/>
    </source>
</evidence>
<dbReference type="AlphaFoldDB" id="A0A6N6KCG9"/>
<dbReference type="PANTHER" id="PTHR43800:SF1">
    <property type="entry name" value="PEPTIDYL-LYSINE N-ACETYLTRANSFERASE YJAB"/>
    <property type="match status" value="1"/>
</dbReference>
<dbReference type="EMBL" id="QRDC01000001">
    <property type="protein sequence ID" value="KAA1281058.1"/>
    <property type="molecule type" value="Genomic_DNA"/>
</dbReference>
<dbReference type="PROSITE" id="PS51186">
    <property type="entry name" value="GNAT"/>
    <property type="match status" value="1"/>
</dbReference>
<proteinExistence type="predicted"/>
<dbReference type="EMBL" id="CP077262">
    <property type="protein sequence ID" value="QXA47242.1"/>
    <property type="molecule type" value="Genomic_DNA"/>
</dbReference>
<dbReference type="InterPro" id="IPR000182">
    <property type="entry name" value="GNAT_dom"/>
</dbReference>
<name>A0A6N6KCG9_9ENTR</name>
<gene>
    <name evidence="4" type="ORF">DXF85_01175</name>
    <name evidence="5" type="ORF">I6L54_21665</name>
</gene>
<dbReference type="Proteomes" id="UP000683579">
    <property type="component" value="Chromosome"/>
</dbReference>
<evidence type="ECO:0000313" key="7">
    <source>
        <dbReference type="Proteomes" id="UP000683579"/>
    </source>
</evidence>
<dbReference type="GO" id="GO:0016747">
    <property type="term" value="F:acyltransferase activity, transferring groups other than amino-acyl groups"/>
    <property type="evidence" value="ECO:0007669"/>
    <property type="project" value="InterPro"/>
</dbReference>
<sequence length="171" mass="19132">MKITFRSTTQVDTPILPGIERSAGQRFLHIPSLAWLADGHTVTLSQHQHYVDSEMSWLALADNSPVGFLLAEPIASSLFIAEVSLHLDWQGKGIGRGLIRYVAEQAREKGYASLTLTTFRDVPWNAPFYAGLGFEMLTDEALSTPLRQKREEEAAHGLAYESRCAMRLMLR</sequence>
<keyword evidence="1 4" id="KW-0808">Transferase</keyword>
<dbReference type="Pfam" id="PF00583">
    <property type="entry name" value="Acetyltransf_1"/>
    <property type="match status" value="1"/>
</dbReference>
<keyword evidence="7" id="KW-1185">Reference proteome</keyword>
<feature type="domain" description="N-acetyltransferase" evidence="3">
    <location>
        <begin position="3"/>
        <end position="167"/>
    </location>
</feature>
<dbReference type="CDD" id="cd04301">
    <property type="entry name" value="NAT_SF"/>
    <property type="match status" value="1"/>
</dbReference>
<evidence type="ECO:0000256" key="1">
    <source>
        <dbReference type="ARBA" id="ARBA00022679"/>
    </source>
</evidence>
<protein>
    <submittedName>
        <fullName evidence="4 5">N-acetyltransferase</fullName>
    </submittedName>
</protein>